<keyword evidence="4" id="KW-0460">Magnesium</keyword>
<feature type="domain" description="S1 motif" evidence="6">
    <location>
        <begin position="39"/>
        <end position="141"/>
    </location>
</feature>
<proteinExistence type="predicted"/>
<protein>
    <submittedName>
        <fullName evidence="7">Ribonuclease, Rne/Rng family</fullName>
    </submittedName>
</protein>
<dbReference type="NCBIfam" id="TIGR00757">
    <property type="entry name" value="RNaseEG"/>
    <property type="match status" value="1"/>
</dbReference>
<dbReference type="PANTHER" id="PTHR30001">
    <property type="entry name" value="RIBONUCLEASE"/>
    <property type="match status" value="1"/>
</dbReference>
<dbReference type="CDD" id="cd04453">
    <property type="entry name" value="S1_RNase_E"/>
    <property type="match status" value="1"/>
</dbReference>
<dbReference type="EMBL" id="CP002689">
    <property type="protein sequence ID" value="AEE12636.1"/>
    <property type="molecule type" value="Genomic_DNA"/>
</dbReference>
<dbReference type="GO" id="GO:0016787">
    <property type="term" value="F:hydrolase activity"/>
    <property type="evidence" value="ECO:0007669"/>
    <property type="project" value="UniProtKB-KW"/>
</dbReference>
<dbReference type="RefSeq" id="WP_004331477.1">
    <property type="nucleotide sequence ID" value="NC_015501.1"/>
</dbReference>
<comment type="cofactor">
    <cofactor evidence="1">
        <name>Mg(2+)</name>
        <dbReference type="ChEBI" id="CHEBI:18420"/>
    </cofactor>
</comment>
<organism evidence="7 8">
    <name type="scientific">Porphyromonas asaccharolytica (strain ATCC 25260 / DSM 20707 / BCRC 10618 / CCUG 7834 / JCM 6326 / LMG 13178 / VPI 4198 / B440)</name>
    <name type="common">Bacteroides asaccharolyticus</name>
    <dbReference type="NCBI Taxonomy" id="879243"/>
    <lineage>
        <taxon>Bacteria</taxon>
        <taxon>Pseudomonadati</taxon>
        <taxon>Bacteroidota</taxon>
        <taxon>Bacteroidia</taxon>
        <taxon>Bacteroidales</taxon>
        <taxon>Porphyromonadaceae</taxon>
        <taxon>Porphyromonas</taxon>
    </lineage>
</organism>
<dbReference type="PANTHER" id="PTHR30001:SF0">
    <property type="entry name" value="RIBONUCLEASE G"/>
    <property type="match status" value="1"/>
</dbReference>
<dbReference type="InterPro" id="IPR003029">
    <property type="entry name" value="S1_domain"/>
</dbReference>
<gene>
    <name evidence="7" type="ordered locus">Poras_0686</name>
</gene>
<evidence type="ECO:0000256" key="3">
    <source>
        <dbReference type="ARBA" id="ARBA00022801"/>
    </source>
</evidence>
<dbReference type="Gene3D" id="2.40.50.140">
    <property type="entry name" value="Nucleic acid-binding proteins"/>
    <property type="match status" value="1"/>
</dbReference>
<dbReference type="InterPro" id="IPR012340">
    <property type="entry name" value="NA-bd_OB-fold"/>
</dbReference>
<dbReference type="eggNOG" id="COG1530">
    <property type="taxonomic scope" value="Bacteria"/>
</dbReference>
<evidence type="ECO:0000256" key="1">
    <source>
        <dbReference type="ARBA" id="ARBA00001946"/>
    </source>
</evidence>
<dbReference type="GO" id="GO:0004540">
    <property type="term" value="F:RNA nuclease activity"/>
    <property type="evidence" value="ECO:0007669"/>
    <property type="project" value="InterPro"/>
</dbReference>
<evidence type="ECO:0000256" key="4">
    <source>
        <dbReference type="ARBA" id="ARBA00022842"/>
    </source>
</evidence>
<dbReference type="STRING" id="879243.Poras_0686"/>
<dbReference type="AlphaFoldDB" id="F4KJQ9"/>
<dbReference type="HOGENOM" id="CLU_003468_5_3_10"/>
<dbReference type="SMART" id="SM00316">
    <property type="entry name" value="S1"/>
    <property type="match status" value="1"/>
</dbReference>
<keyword evidence="5" id="KW-0694">RNA-binding</keyword>
<evidence type="ECO:0000259" key="6">
    <source>
        <dbReference type="PROSITE" id="PS50126"/>
    </source>
</evidence>
<dbReference type="KEGG" id="pah:Poras_0686"/>
<reference evidence="8" key="1">
    <citation type="submission" date="2011-04" db="EMBL/GenBank/DDBJ databases">
        <title>The complete genome of Porphyromonas asaccharolytica DSM 20707.</title>
        <authorList>
            <person name="Lucas S."/>
            <person name="Han J."/>
            <person name="Lapidus A."/>
            <person name="Bruce D."/>
            <person name="Goodwin L."/>
            <person name="Pitluck S."/>
            <person name="Peters L."/>
            <person name="Kyrpides N."/>
            <person name="Mavromatis K."/>
            <person name="Ivanova N."/>
            <person name="Ovchinnikova G."/>
            <person name="Pagani I."/>
            <person name="Lu M."/>
            <person name="Detter J.C."/>
            <person name="Tapia R."/>
            <person name="Han C."/>
            <person name="Land M."/>
            <person name="Hauser L."/>
            <person name="Markowitz V."/>
            <person name="Cheng J.-F."/>
            <person name="Hugenholtz P."/>
            <person name="Woyke T."/>
            <person name="Wu D."/>
            <person name="Gronow S."/>
            <person name="Wellnitz S."/>
            <person name="Brambilla E."/>
            <person name="Klenk H.-P."/>
            <person name="Eisen J.A."/>
        </authorList>
    </citation>
    <scope>NUCLEOTIDE SEQUENCE [LARGE SCALE GENOMIC DNA]</scope>
    <source>
        <strain evidence="8">ATCC 25260 / DSM 20707 / VPI 4198</strain>
    </source>
</reference>
<keyword evidence="3" id="KW-0378">Hydrolase</keyword>
<dbReference type="GO" id="GO:0003723">
    <property type="term" value="F:RNA binding"/>
    <property type="evidence" value="ECO:0007669"/>
    <property type="project" value="UniProtKB-KW"/>
</dbReference>
<dbReference type="SUPFAM" id="SSF50249">
    <property type="entry name" value="Nucleic acid-binding proteins"/>
    <property type="match status" value="1"/>
</dbReference>
<accession>F4KJQ9</accession>
<dbReference type="Proteomes" id="UP000006545">
    <property type="component" value="Chromosome"/>
</dbReference>
<dbReference type="GO" id="GO:0006364">
    <property type="term" value="P:rRNA processing"/>
    <property type="evidence" value="ECO:0007669"/>
    <property type="project" value="TreeGrafter"/>
</dbReference>
<dbReference type="Pfam" id="PF10150">
    <property type="entry name" value="RNase_E_G"/>
    <property type="match status" value="1"/>
</dbReference>
<keyword evidence="2" id="KW-0479">Metal-binding</keyword>
<dbReference type="InterPro" id="IPR004659">
    <property type="entry name" value="RNase_E/G"/>
</dbReference>
<name>F4KJQ9_PORAD</name>
<evidence type="ECO:0000256" key="5">
    <source>
        <dbReference type="ARBA" id="ARBA00022884"/>
    </source>
</evidence>
<dbReference type="InterPro" id="IPR019307">
    <property type="entry name" value="RNA-bd_AU-1/RNase_E/G"/>
</dbReference>
<evidence type="ECO:0000313" key="8">
    <source>
        <dbReference type="Proteomes" id="UP000006545"/>
    </source>
</evidence>
<evidence type="ECO:0000313" key="7">
    <source>
        <dbReference type="EMBL" id="AEE12636.1"/>
    </source>
</evidence>
<dbReference type="OrthoDB" id="9804278at2"/>
<dbReference type="GO" id="GO:0005737">
    <property type="term" value="C:cytoplasm"/>
    <property type="evidence" value="ECO:0007669"/>
    <property type="project" value="TreeGrafter"/>
</dbReference>
<dbReference type="PROSITE" id="PS50126">
    <property type="entry name" value="S1"/>
    <property type="match status" value="1"/>
</dbReference>
<evidence type="ECO:0000256" key="2">
    <source>
        <dbReference type="ARBA" id="ARBA00022723"/>
    </source>
</evidence>
<keyword evidence="8" id="KW-1185">Reference proteome</keyword>
<sequence>MNSELIIDVKPKEVSMAVLEDDELVELRTENRNIRYAVGDILLGEVDNVVRGNNAAFVNIGPMKNGFLHYNDLGKVFGATTHLLEDIAEKKKVPPIDKVKEGTPLPKDGNIINSGLKKGDKILVKVTREAFGTKGPSLSAELSIAGRFLVLVPFSDQVAISSEIRSTEERTRLKTIVQSVIKSGYGAIIRTQAAGKKTQELVEEMMDLIDRFETSIKKLVRAKAPTQIYEERNRAINLIRDSYNKTFTKIIVNDPDYYKELRGYVADIDPGREQIVTLYEDDSKRPLFDACGVTKQKKTLFGRKVTLRNGANIIIEQTEAMHVIDVNSSKKARRTSGQEETAFDVNMAVADLIARQIRLRDLGGIIVIDFIDMNEAAHNKELYEHMVKLMANDRATHKILPLSKFGLMQITRQRVRQATIIRTEETCPTCQGSGKIKTSITFTDDLEEIIAQLTSGDKPIRNFAMHLHPYVVAYIKKAPLLGSSIFTKWKKKYSKNIKLIEDQDVALLDYKIYDKDRNLVELEKLEK</sequence>
<dbReference type="GO" id="GO:0046872">
    <property type="term" value="F:metal ion binding"/>
    <property type="evidence" value="ECO:0007669"/>
    <property type="project" value="UniProtKB-KW"/>
</dbReference>